<feature type="domain" description="HTH araC/xylS-type" evidence="4">
    <location>
        <begin position="186"/>
        <end position="284"/>
    </location>
</feature>
<dbReference type="Proteomes" id="UP000248198">
    <property type="component" value="Unassembled WGS sequence"/>
</dbReference>
<evidence type="ECO:0000256" key="1">
    <source>
        <dbReference type="ARBA" id="ARBA00023015"/>
    </source>
</evidence>
<dbReference type="GO" id="GO:0043565">
    <property type="term" value="F:sequence-specific DNA binding"/>
    <property type="evidence" value="ECO:0007669"/>
    <property type="project" value="InterPro"/>
</dbReference>
<dbReference type="PROSITE" id="PS01124">
    <property type="entry name" value="HTH_ARAC_FAMILY_2"/>
    <property type="match status" value="1"/>
</dbReference>
<keyword evidence="6" id="KW-1185">Reference proteome</keyword>
<dbReference type="SUPFAM" id="SSF46689">
    <property type="entry name" value="Homeodomain-like"/>
    <property type="match status" value="1"/>
</dbReference>
<name>A0A318UGW8_9SPHI</name>
<dbReference type="PANTHER" id="PTHR43280:SF32">
    <property type="entry name" value="TRANSCRIPTIONAL REGULATORY PROTEIN"/>
    <property type="match status" value="1"/>
</dbReference>
<dbReference type="Gene3D" id="1.10.10.60">
    <property type="entry name" value="Homeodomain-like"/>
    <property type="match status" value="1"/>
</dbReference>
<protein>
    <submittedName>
        <fullName evidence="5">AraC-like DNA-binding protein</fullName>
    </submittedName>
</protein>
<dbReference type="InterPro" id="IPR009057">
    <property type="entry name" value="Homeodomain-like_sf"/>
</dbReference>
<evidence type="ECO:0000313" key="5">
    <source>
        <dbReference type="EMBL" id="PYF75592.1"/>
    </source>
</evidence>
<dbReference type="EMBL" id="QKLU01000002">
    <property type="protein sequence ID" value="PYF75592.1"/>
    <property type="molecule type" value="Genomic_DNA"/>
</dbReference>
<evidence type="ECO:0000256" key="3">
    <source>
        <dbReference type="ARBA" id="ARBA00023163"/>
    </source>
</evidence>
<evidence type="ECO:0000259" key="4">
    <source>
        <dbReference type="PROSITE" id="PS01124"/>
    </source>
</evidence>
<organism evidence="5 6">
    <name type="scientific">Pedobacter nutrimenti</name>
    <dbReference type="NCBI Taxonomy" id="1241337"/>
    <lineage>
        <taxon>Bacteria</taxon>
        <taxon>Pseudomonadati</taxon>
        <taxon>Bacteroidota</taxon>
        <taxon>Sphingobacteriia</taxon>
        <taxon>Sphingobacteriales</taxon>
        <taxon>Sphingobacteriaceae</taxon>
        <taxon>Pedobacter</taxon>
    </lineage>
</organism>
<dbReference type="GO" id="GO:0003700">
    <property type="term" value="F:DNA-binding transcription factor activity"/>
    <property type="evidence" value="ECO:0007669"/>
    <property type="project" value="InterPro"/>
</dbReference>
<dbReference type="Pfam" id="PF12833">
    <property type="entry name" value="HTH_18"/>
    <property type="match status" value="1"/>
</dbReference>
<keyword evidence="1" id="KW-0805">Transcription regulation</keyword>
<reference evidence="5 6" key="1">
    <citation type="submission" date="2018-06" db="EMBL/GenBank/DDBJ databases">
        <title>Genomic Encyclopedia of Archaeal and Bacterial Type Strains, Phase II (KMG-II): from individual species to whole genera.</title>
        <authorList>
            <person name="Goeker M."/>
        </authorList>
    </citation>
    <scope>NUCLEOTIDE SEQUENCE [LARGE SCALE GENOMIC DNA]</scope>
    <source>
        <strain evidence="5 6">DSM 27372</strain>
    </source>
</reference>
<dbReference type="InterPro" id="IPR037923">
    <property type="entry name" value="HTH-like"/>
</dbReference>
<evidence type="ECO:0000313" key="6">
    <source>
        <dbReference type="Proteomes" id="UP000248198"/>
    </source>
</evidence>
<dbReference type="SUPFAM" id="SSF51215">
    <property type="entry name" value="Regulatory protein AraC"/>
    <property type="match status" value="1"/>
</dbReference>
<dbReference type="SMART" id="SM00342">
    <property type="entry name" value="HTH_ARAC"/>
    <property type="match status" value="1"/>
</dbReference>
<keyword evidence="3" id="KW-0804">Transcription</keyword>
<dbReference type="AlphaFoldDB" id="A0A318UGW8"/>
<dbReference type="RefSeq" id="WP_110827905.1">
    <property type="nucleotide sequence ID" value="NZ_QKLU01000002.1"/>
</dbReference>
<dbReference type="PANTHER" id="PTHR43280">
    <property type="entry name" value="ARAC-FAMILY TRANSCRIPTIONAL REGULATOR"/>
    <property type="match status" value="1"/>
</dbReference>
<evidence type="ECO:0000256" key="2">
    <source>
        <dbReference type="ARBA" id="ARBA00023125"/>
    </source>
</evidence>
<accession>A0A318UGW8</accession>
<proteinExistence type="predicted"/>
<gene>
    <name evidence="5" type="ORF">B0O44_102143</name>
</gene>
<sequence>MKKDHVFTLIDQQNGNLAFKLFYFEDNSSFDHLQHNNFYSVVWIKDGSGLLRVDCSEYLFNEGTIFAFSPYQPFMFSTDQEFKGVAIQFHPDFYCIHKIPKETNCDELVFNNIYQEPSIAIDTSTARKLDLVIEQLKAEFDEQGHVEYKLLIPNLIIFLVTIAREKVRLKASAPEFTETQIPFILRKLKAAIEENYKKKHSASDYADLLNISPNALAKIVKAYFNKTLTGLITERIIIEAKRELYLTNKSVKEIAWLLGYADEHYFSRFFKINTDISPQMYRDTIGFGKAELN</sequence>
<comment type="caution">
    <text evidence="5">The sequence shown here is derived from an EMBL/GenBank/DDBJ whole genome shotgun (WGS) entry which is preliminary data.</text>
</comment>
<dbReference type="OrthoDB" id="2585681at2"/>
<dbReference type="InterPro" id="IPR018060">
    <property type="entry name" value="HTH_AraC"/>
</dbReference>
<keyword evidence="2 5" id="KW-0238">DNA-binding</keyword>